<evidence type="ECO:0000313" key="18">
    <source>
        <dbReference type="EMBL" id="RFT07596.1"/>
    </source>
</evidence>
<evidence type="ECO:0000256" key="12">
    <source>
        <dbReference type="ARBA" id="ARBA00034000"/>
    </source>
</evidence>
<reference evidence="18 19" key="1">
    <citation type="submission" date="2018-07" db="EMBL/GenBank/DDBJ databases">
        <title>GABA Modulating Bacteria of the Human Gut Microbiota.</title>
        <authorList>
            <person name="Strandwitz P."/>
            <person name="Kim K.H."/>
            <person name="Terekhova D."/>
            <person name="Liu J.K."/>
            <person name="Sharma A."/>
            <person name="Levering J."/>
            <person name="Mcdonald D."/>
            <person name="Dietrich D."/>
            <person name="Ramadhar T.R."/>
            <person name="Lekbua A."/>
            <person name="Mroue N."/>
            <person name="Liston C."/>
            <person name="Stewart E.J."/>
            <person name="Dubin M.J."/>
            <person name="Zengler K."/>
            <person name="Knight R."/>
            <person name="Gilbert J.A."/>
            <person name="Clardy J."/>
            <person name="Lewis K."/>
        </authorList>
    </citation>
    <scope>NUCLEOTIDE SEQUENCE [LARGE SCALE GENOMIC DNA]</scope>
    <source>
        <strain evidence="18 19">KLE1738</strain>
    </source>
</reference>
<keyword evidence="6" id="KW-0645">Protease</keyword>
<feature type="domain" description="Peptidase S11 D-Ala-D-Ala carboxypeptidase A C-terminal" evidence="17">
    <location>
        <begin position="270"/>
        <end position="359"/>
    </location>
</feature>
<keyword evidence="11" id="KW-0961">Cell wall biogenesis/degradation</keyword>
<dbReference type="Gene3D" id="3.40.710.10">
    <property type="entry name" value="DD-peptidase/beta-lactamase superfamily"/>
    <property type="match status" value="1"/>
</dbReference>
<dbReference type="PANTHER" id="PTHR21581">
    <property type="entry name" value="D-ALANYL-D-ALANINE CARBOXYPEPTIDASE"/>
    <property type="match status" value="1"/>
</dbReference>
<evidence type="ECO:0000256" key="2">
    <source>
        <dbReference type="ARBA" id="ARBA00004752"/>
    </source>
</evidence>
<evidence type="ECO:0000256" key="3">
    <source>
        <dbReference type="ARBA" id="ARBA00007164"/>
    </source>
</evidence>
<evidence type="ECO:0000259" key="17">
    <source>
        <dbReference type="SMART" id="SM00936"/>
    </source>
</evidence>
<dbReference type="GO" id="GO:0071555">
    <property type="term" value="P:cell wall organization"/>
    <property type="evidence" value="ECO:0007669"/>
    <property type="project" value="UniProtKB-KW"/>
</dbReference>
<dbReference type="InterPro" id="IPR037167">
    <property type="entry name" value="Peptidase_S11_C_sf"/>
</dbReference>
<proteinExistence type="inferred from homology"/>
<dbReference type="Proteomes" id="UP000260649">
    <property type="component" value="Unassembled WGS sequence"/>
</dbReference>
<accession>A0A3E2B6K6</accession>
<dbReference type="InterPro" id="IPR012907">
    <property type="entry name" value="Peptidase_S11_C"/>
</dbReference>
<dbReference type="Gene3D" id="2.60.410.10">
    <property type="entry name" value="D-Ala-D-Ala carboxypeptidase, C-terminal domain"/>
    <property type="match status" value="1"/>
</dbReference>
<dbReference type="PRINTS" id="PR00725">
    <property type="entry name" value="DADACBPTASE1"/>
</dbReference>
<evidence type="ECO:0000256" key="11">
    <source>
        <dbReference type="ARBA" id="ARBA00023316"/>
    </source>
</evidence>
<evidence type="ECO:0000256" key="14">
    <source>
        <dbReference type="PIRSR" id="PIRSR618044-2"/>
    </source>
</evidence>
<dbReference type="EC" id="3.4.16.4" evidence="4"/>
<dbReference type="SUPFAM" id="SSF69189">
    <property type="entry name" value="Penicillin-binding protein associated domain"/>
    <property type="match status" value="1"/>
</dbReference>
<dbReference type="GO" id="GO:0006508">
    <property type="term" value="P:proteolysis"/>
    <property type="evidence" value="ECO:0007669"/>
    <property type="project" value="UniProtKB-KW"/>
</dbReference>
<comment type="similarity">
    <text evidence="3 15">Belongs to the peptidase S11 family.</text>
</comment>
<dbReference type="PANTHER" id="PTHR21581:SF6">
    <property type="entry name" value="TRAFFICKING PROTEIN PARTICLE COMPLEX SUBUNIT 12"/>
    <property type="match status" value="1"/>
</dbReference>
<dbReference type="InterPro" id="IPR001967">
    <property type="entry name" value="Peptidase_S11_N"/>
</dbReference>
<dbReference type="InterPro" id="IPR012338">
    <property type="entry name" value="Beta-lactam/transpept-like"/>
</dbReference>
<dbReference type="Pfam" id="PF00768">
    <property type="entry name" value="Peptidase_S11"/>
    <property type="match status" value="1"/>
</dbReference>
<evidence type="ECO:0000256" key="9">
    <source>
        <dbReference type="ARBA" id="ARBA00022960"/>
    </source>
</evidence>
<dbReference type="GO" id="GO:0009252">
    <property type="term" value="P:peptidoglycan biosynthetic process"/>
    <property type="evidence" value="ECO:0007669"/>
    <property type="project" value="UniProtKB-UniPathway"/>
</dbReference>
<feature type="active site" description="Acyl-ester intermediate" evidence="13">
    <location>
        <position position="56"/>
    </location>
</feature>
<dbReference type="RefSeq" id="WP_117141395.1">
    <property type="nucleotide sequence ID" value="NZ_CAKXKJ010000003.1"/>
</dbReference>
<feature type="chain" id="PRO_5017596701" description="serine-type D-Ala-D-Ala carboxypeptidase" evidence="16">
    <location>
        <begin position="23"/>
        <end position="377"/>
    </location>
</feature>
<keyword evidence="9" id="KW-0133">Cell shape</keyword>
<comment type="catalytic activity">
    <reaction evidence="12">
        <text>Preferential cleavage: (Ac)2-L-Lys-D-Ala-|-D-Ala. Also transpeptidation of peptidyl-alanyl moieties that are N-acyl substituents of D-alanine.</text>
        <dbReference type="EC" id="3.4.16.4"/>
    </reaction>
</comment>
<keyword evidence="5 18" id="KW-0121">Carboxypeptidase</keyword>
<sequence length="377" mass="40097">MKKFFATFLCLVLCGGLLPAQAAGPEVNAKAVLLMEKTTGQVLYEEHAHDPLELASVTKVMTMLLIMEALEEGTITKETMVPVSATAAGMGGSQVYMKEGESFSVHDMLKAIAVASGNDACVAMAEYLAGSESTFVEKMNARAAELGMENTVFVNCTGLPAEGHHSSAYDIALMSRALIQNHPDIRTYTTIWMDTLRDGTFQLANTNKLIRFYEGATGLKTGSTDAALYCVSATAEKDGMELIAVVLGSPTSADRFETAKALLNYGFAGYSLVTVAPSEPISPIPVTLGTADSVQPVLTQESQILLPKAEAGKVSTTLSLPDTLQAPVEKGQELGSLTVLVDGKENQKLPLVAQEEVPRLTLWAVYQSLLGTLFCGT</sequence>
<evidence type="ECO:0000256" key="8">
    <source>
        <dbReference type="ARBA" id="ARBA00022801"/>
    </source>
</evidence>
<dbReference type="InterPro" id="IPR018044">
    <property type="entry name" value="Peptidase_S11"/>
</dbReference>
<feature type="binding site" evidence="14">
    <location>
        <position position="220"/>
    </location>
    <ligand>
        <name>substrate</name>
    </ligand>
</feature>
<dbReference type="SMART" id="SM00936">
    <property type="entry name" value="PBP5_C"/>
    <property type="match status" value="1"/>
</dbReference>
<evidence type="ECO:0000256" key="4">
    <source>
        <dbReference type="ARBA" id="ARBA00012448"/>
    </source>
</evidence>
<evidence type="ECO:0000256" key="7">
    <source>
        <dbReference type="ARBA" id="ARBA00022729"/>
    </source>
</evidence>
<dbReference type="UniPathway" id="UPA00219"/>
<organism evidence="18 19">
    <name type="scientific">Evtepia gabavorous</name>
    <dbReference type="NCBI Taxonomy" id="2211183"/>
    <lineage>
        <taxon>Bacteria</taxon>
        <taxon>Bacillati</taxon>
        <taxon>Bacillota</taxon>
        <taxon>Clostridia</taxon>
        <taxon>Eubacteriales</taxon>
        <taxon>Evtepia</taxon>
    </lineage>
</organism>
<feature type="signal peptide" evidence="16">
    <location>
        <begin position="1"/>
        <end position="22"/>
    </location>
</feature>
<evidence type="ECO:0000256" key="13">
    <source>
        <dbReference type="PIRSR" id="PIRSR618044-1"/>
    </source>
</evidence>
<evidence type="ECO:0000256" key="15">
    <source>
        <dbReference type="RuleBase" id="RU004016"/>
    </source>
</evidence>
<evidence type="ECO:0000256" key="5">
    <source>
        <dbReference type="ARBA" id="ARBA00022645"/>
    </source>
</evidence>
<evidence type="ECO:0000313" key="19">
    <source>
        <dbReference type="Proteomes" id="UP000260649"/>
    </source>
</evidence>
<evidence type="ECO:0000256" key="1">
    <source>
        <dbReference type="ARBA" id="ARBA00003217"/>
    </source>
</evidence>
<dbReference type="GO" id="GO:0009002">
    <property type="term" value="F:serine-type D-Ala-D-Ala carboxypeptidase activity"/>
    <property type="evidence" value="ECO:0007669"/>
    <property type="project" value="UniProtKB-EC"/>
</dbReference>
<dbReference type="GeneID" id="97994147"/>
<dbReference type="OrthoDB" id="9791132at2"/>
<comment type="caution">
    <text evidence="18">The sequence shown here is derived from an EMBL/GenBank/DDBJ whole genome shotgun (WGS) entry which is preliminary data.</text>
</comment>
<dbReference type="InterPro" id="IPR015956">
    <property type="entry name" value="Peniciliin-bd_prot_C_sf"/>
</dbReference>
<gene>
    <name evidence="18" type="ORF">DV520_00170</name>
</gene>
<evidence type="ECO:0000256" key="10">
    <source>
        <dbReference type="ARBA" id="ARBA00022984"/>
    </source>
</evidence>
<keyword evidence="8" id="KW-0378">Hydrolase</keyword>
<keyword evidence="7 16" id="KW-0732">Signal</keyword>
<evidence type="ECO:0000256" key="6">
    <source>
        <dbReference type="ARBA" id="ARBA00022670"/>
    </source>
</evidence>
<evidence type="ECO:0000256" key="16">
    <source>
        <dbReference type="SAM" id="SignalP"/>
    </source>
</evidence>
<dbReference type="AlphaFoldDB" id="A0A3E2B6K6"/>
<dbReference type="GO" id="GO:0008360">
    <property type="term" value="P:regulation of cell shape"/>
    <property type="evidence" value="ECO:0007669"/>
    <property type="project" value="UniProtKB-KW"/>
</dbReference>
<protein>
    <recommendedName>
        <fullName evidence="4">serine-type D-Ala-D-Ala carboxypeptidase</fullName>
        <ecNumber evidence="4">3.4.16.4</ecNumber>
    </recommendedName>
</protein>
<feature type="active site" description="Proton acceptor" evidence="13">
    <location>
        <position position="59"/>
    </location>
</feature>
<feature type="active site" evidence="13">
    <location>
        <position position="116"/>
    </location>
</feature>
<keyword evidence="19" id="KW-1185">Reference proteome</keyword>
<dbReference type="SUPFAM" id="SSF56601">
    <property type="entry name" value="beta-lactamase/transpeptidase-like"/>
    <property type="match status" value="1"/>
</dbReference>
<comment type="function">
    <text evidence="1">Removes C-terminal D-alanyl residues from sugar-peptide cell wall precursors.</text>
</comment>
<comment type="pathway">
    <text evidence="2">Cell wall biogenesis; peptidoglycan biosynthesis.</text>
</comment>
<keyword evidence="10" id="KW-0573">Peptidoglycan synthesis</keyword>
<name>A0A3E2B6K6_9FIRM</name>
<dbReference type="Pfam" id="PF07943">
    <property type="entry name" value="PBP5_C"/>
    <property type="match status" value="1"/>
</dbReference>
<dbReference type="EMBL" id="QQRQ01000001">
    <property type="protein sequence ID" value="RFT07596.1"/>
    <property type="molecule type" value="Genomic_DNA"/>
</dbReference>